<dbReference type="AlphaFoldDB" id="A0A8J8PFT4"/>
<feature type="region of interest" description="Disordered" evidence="1">
    <location>
        <begin position="187"/>
        <end position="208"/>
    </location>
</feature>
<dbReference type="GO" id="GO:0004540">
    <property type="term" value="F:RNA nuclease activity"/>
    <property type="evidence" value="ECO:0007669"/>
    <property type="project" value="InterPro"/>
</dbReference>
<proteinExistence type="predicted"/>
<sequence>MKSIGLYVDGPNIERGLYEAKETAILQNIGNILKEYASLNGDLIESFVFIDEDTQWREETTKMNYEINGFKFIESKAFKYFNAGGGYAYGKSLTDPAMYCFLIDRLHDEDCPDIFMIITGDKDITVPLEYIKAHEKEVMVIGESSTMSGYLISKCNELGYRCHSLQLISHVSDFKNMIPETIIRPEVKKRNEEKRPKSKVRPNQLNPNNIAYWRSRGFSERPEDWEERLRKERNDQ</sequence>
<feature type="domain" description="NYN" evidence="2">
    <location>
        <begin position="4"/>
        <end position="157"/>
    </location>
</feature>
<dbReference type="RefSeq" id="WP_400194729.1">
    <property type="nucleotide sequence ID" value="NZ_CAYAYE010000014.1"/>
</dbReference>
<accession>A0A8J8PFT4</accession>
<organism evidence="3 4">
    <name type="scientific">Candidatus Methanomassiliicoccus intestinalis</name>
    <dbReference type="NCBI Taxonomy" id="1406512"/>
    <lineage>
        <taxon>Archaea</taxon>
        <taxon>Methanobacteriati</taxon>
        <taxon>Thermoplasmatota</taxon>
        <taxon>Thermoplasmata</taxon>
        <taxon>Methanomassiliicoccales</taxon>
        <taxon>Methanomassiliicoccaceae</taxon>
        <taxon>Methanomassiliicoccus</taxon>
    </lineage>
</organism>
<dbReference type="EMBL" id="LVVT01000014">
    <property type="protein sequence ID" value="TQS82986.1"/>
    <property type="molecule type" value="Genomic_DNA"/>
</dbReference>
<protein>
    <recommendedName>
        <fullName evidence="2">NYN domain-containing protein</fullName>
    </recommendedName>
</protein>
<comment type="caution">
    <text evidence="3">The sequence shown here is derived from an EMBL/GenBank/DDBJ whole genome shotgun (WGS) entry which is preliminary data.</text>
</comment>
<dbReference type="InterPro" id="IPR021139">
    <property type="entry name" value="NYN"/>
</dbReference>
<name>A0A8J8PFT4_9ARCH</name>
<evidence type="ECO:0000313" key="3">
    <source>
        <dbReference type="EMBL" id="TQS82986.1"/>
    </source>
</evidence>
<evidence type="ECO:0000256" key="1">
    <source>
        <dbReference type="SAM" id="MobiDB-lite"/>
    </source>
</evidence>
<dbReference type="Gene3D" id="3.40.50.1010">
    <property type="entry name" value="5'-nuclease"/>
    <property type="match status" value="1"/>
</dbReference>
<evidence type="ECO:0000259" key="2">
    <source>
        <dbReference type="Pfam" id="PF01936"/>
    </source>
</evidence>
<evidence type="ECO:0000313" key="4">
    <source>
        <dbReference type="Proteomes" id="UP000752814"/>
    </source>
</evidence>
<dbReference type="Proteomes" id="UP000752814">
    <property type="component" value="Unassembled WGS sequence"/>
</dbReference>
<dbReference type="Pfam" id="PF01936">
    <property type="entry name" value="NYN"/>
    <property type="match status" value="1"/>
</dbReference>
<gene>
    <name evidence="3" type="ORF">A3207_03335</name>
</gene>
<reference evidence="3" key="1">
    <citation type="submission" date="2016-03" db="EMBL/GenBank/DDBJ databases">
        <authorList>
            <person name="Borrel G."/>
            <person name="Mccann A."/>
            <person name="O'Toole P.W."/>
        </authorList>
    </citation>
    <scope>NUCLEOTIDE SEQUENCE</scope>
    <source>
        <strain evidence="3">183</strain>
    </source>
</reference>